<protein>
    <submittedName>
        <fullName evidence="2">Uncharacterized protein</fullName>
    </submittedName>
</protein>
<dbReference type="RefSeq" id="WP_241513082.1">
    <property type="nucleotide sequence ID" value="NZ_JAFEJT020000007.1"/>
</dbReference>
<evidence type="ECO:0000256" key="1">
    <source>
        <dbReference type="SAM" id="MobiDB-lite"/>
    </source>
</evidence>
<proteinExistence type="predicted"/>
<evidence type="ECO:0000313" key="2">
    <source>
        <dbReference type="EMBL" id="MCH9275279.1"/>
    </source>
</evidence>
<gene>
    <name evidence="2" type="ORF">JS533_003170</name>
</gene>
<keyword evidence="3" id="KW-1185">Reference proteome</keyword>
<comment type="caution">
    <text evidence="2">The sequence shown here is derived from an EMBL/GenBank/DDBJ whole genome shotgun (WGS) entry which is preliminary data.</text>
</comment>
<reference evidence="2 3" key="2">
    <citation type="journal article" date="2021" name="Syst. Appl. Microbiol.">
        <title>Phylogenetic classification of ten novel species belonging to the genus Bifidobacterium comprising B. phasiani sp. nov., B. pongonis sp. nov., B. saguinibicoloris sp. nov., B. colobi sp. nov., B. simiiventris sp. nov., B. santillanense sp. nov., B. miconis sp. nov., B. amazonense sp. nov., B. pluvialisilvae sp. nov., and B. miconisargentati sp. nov.</title>
        <authorList>
            <person name="Lugli G.A."/>
            <person name="Calvete-Torre I."/>
            <person name="Alessandri G."/>
            <person name="Milani C."/>
            <person name="Turroni F."/>
            <person name="Laiolo P."/>
            <person name="Ossiprandi M.C."/>
            <person name="Margolles A."/>
            <person name="Ruiz L."/>
            <person name="Ventura M."/>
        </authorList>
    </citation>
    <scope>NUCLEOTIDE SEQUENCE [LARGE SCALE GENOMIC DNA]</scope>
    <source>
        <strain evidence="2 3">MA1</strain>
    </source>
</reference>
<feature type="compositionally biased region" description="Basic and acidic residues" evidence="1">
    <location>
        <begin position="42"/>
        <end position="76"/>
    </location>
</feature>
<dbReference type="EMBL" id="JAFEJT020000007">
    <property type="protein sequence ID" value="MCH9275279.1"/>
    <property type="molecule type" value="Genomic_DNA"/>
</dbReference>
<feature type="region of interest" description="Disordered" evidence="1">
    <location>
        <begin position="34"/>
        <end position="93"/>
    </location>
</feature>
<organism evidence="2 3">
    <name type="scientific">Bifidobacterium amazonense</name>
    <dbReference type="NCBI Taxonomy" id="2809027"/>
    <lineage>
        <taxon>Bacteria</taxon>
        <taxon>Bacillati</taxon>
        <taxon>Actinomycetota</taxon>
        <taxon>Actinomycetes</taxon>
        <taxon>Bifidobacteriales</taxon>
        <taxon>Bifidobacteriaceae</taxon>
        <taxon>Bifidobacterium</taxon>
    </lineage>
</organism>
<name>A0ABS9VT53_9BIFI</name>
<accession>A0ABS9VT53</accession>
<reference evidence="2 3" key="1">
    <citation type="journal article" date="2021" name="Environ. Microbiol.">
        <title>Genetic insights into the dark matter of the mammalian gut microbiota through targeted genome reconstruction.</title>
        <authorList>
            <person name="Lugli G.A."/>
            <person name="Alessandri G."/>
            <person name="Milani C."/>
            <person name="Viappiani A."/>
            <person name="Fontana F."/>
            <person name="Tarracchini C."/>
            <person name="Mancabelli L."/>
            <person name="Argentini C."/>
            <person name="Ruiz L."/>
            <person name="Margolles A."/>
            <person name="van Sinderen D."/>
            <person name="Turroni F."/>
            <person name="Ventura M."/>
        </authorList>
    </citation>
    <scope>NUCLEOTIDE SEQUENCE [LARGE SCALE GENOMIC DNA]</scope>
    <source>
        <strain evidence="2 3">MA1</strain>
    </source>
</reference>
<evidence type="ECO:0000313" key="3">
    <source>
        <dbReference type="Proteomes" id="UP000710815"/>
    </source>
</evidence>
<dbReference type="Proteomes" id="UP000710815">
    <property type="component" value="Unassembled WGS sequence"/>
</dbReference>
<sequence>MIWKLFSLFGWRRGSYGPRRREFSDGFGVPGRFPNDRPYGGRYDHVRYDRPQDDPERRMFADGSDPHRSWAMRDGRMAAGPHDPHGSPGPRQL</sequence>